<keyword evidence="11" id="KW-0520">NAD</keyword>
<evidence type="ECO:0000256" key="11">
    <source>
        <dbReference type="ARBA" id="ARBA00023027"/>
    </source>
</evidence>
<comment type="subcellular location">
    <subcellularLocation>
        <location evidence="2">Membrane</location>
    </subcellularLocation>
</comment>
<dbReference type="InterPro" id="IPR004108">
    <property type="entry name" value="Fe_hydrogenase_lsu_C"/>
</dbReference>
<dbReference type="Proteomes" id="UP000003178">
    <property type="component" value="Unassembled WGS sequence"/>
</dbReference>
<dbReference type="SUPFAM" id="SSF54862">
    <property type="entry name" value="4Fe-4S ferredoxins"/>
    <property type="match status" value="1"/>
</dbReference>
<dbReference type="Gene3D" id="4.10.260.20">
    <property type="entry name" value="Iron hydrogenase, small subunit"/>
    <property type="match status" value="1"/>
</dbReference>
<evidence type="ECO:0000256" key="4">
    <source>
        <dbReference type="ARBA" id="ARBA00022485"/>
    </source>
</evidence>
<keyword evidence="4" id="KW-0004">4Fe-4S</keyword>
<keyword evidence="9" id="KW-0408">Iron</keyword>
<dbReference type="GO" id="GO:0051539">
    <property type="term" value="F:4 iron, 4 sulfur cluster binding"/>
    <property type="evidence" value="ECO:0007669"/>
    <property type="project" value="UniProtKB-KW"/>
</dbReference>
<comment type="similarity">
    <text evidence="3">Belongs to the complex I 75 kDa subunit family.</text>
</comment>
<dbReference type="GO" id="GO:0008901">
    <property type="term" value="F:ferredoxin hydrogenase activity"/>
    <property type="evidence" value="ECO:0007669"/>
    <property type="project" value="InterPro"/>
</dbReference>
<dbReference type="Gene3D" id="3.40.950.10">
    <property type="entry name" value="Fe-only Hydrogenase (Larger Subunit), Chain L, domain 3"/>
    <property type="match status" value="1"/>
</dbReference>
<keyword evidence="18" id="KW-1185">Reference proteome</keyword>
<dbReference type="EMBL" id="ABWP01000030">
    <property type="protein sequence ID" value="EEA85586.1"/>
    <property type="molecule type" value="Genomic_DNA"/>
</dbReference>
<keyword evidence="7" id="KW-0677">Repeat</keyword>
<dbReference type="InterPro" id="IPR017896">
    <property type="entry name" value="4Fe4S_Fe-S-bd"/>
</dbReference>
<evidence type="ECO:0000313" key="17">
    <source>
        <dbReference type="EMBL" id="EEA85586.1"/>
    </source>
</evidence>
<name>B6FY39_PEPHT</name>
<gene>
    <name evidence="17" type="ORF">CLOHIR_00790</name>
</gene>
<dbReference type="InterPro" id="IPR003149">
    <property type="entry name" value="Fe_hydrogenase_ssu"/>
</dbReference>
<organism evidence="17 18">
    <name type="scientific">Peptacetobacter hiranonis (strain DSM 13275 / JCM 10541 / KCTC 15199 / TO-931)</name>
    <name type="common">Clostridium hiranonis</name>
    <dbReference type="NCBI Taxonomy" id="500633"/>
    <lineage>
        <taxon>Bacteria</taxon>
        <taxon>Bacillati</taxon>
        <taxon>Bacillota</taxon>
        <taxon>Clostridia</taxon>
        <taxon>Peptostreptococcales</taxon>
        <taxon>Peptostreptococcaceae</taxon>
        <taxon>Peptacetobacter</taxon>
    </lineage>
</organism>
<dbReference type="OrthoDB" id="9805142at2"/>
<dbReference type="Pfam" id="PF02906">
    <property type="entry name" value="Fe_hyd_lg_C"/>
    <property type="match status" value="1"/>
</dbReference>
<accession>B6FY39</accession>
<reference evidence="17 18" key="2">
    <citation type="submission" date="2008-10" db="EMBL/GenBank/DDBJ databases">
        <title>Draft genome sequence of Clostridium hiranonis (DSM 13275).</title>
        <authorList>
            <person name="Sudarsanam P."/>
            <person name="Ley R."/>
            <person name="Guruge J."/>
            <person name="Turnbaugh P.J."/>
            <person name="Mahowald M."/>
            <person name="Liep D."/>
            <person name="Gordon J."/>
        </authorList>
    </citation>
    <scope>NUCLEOTIDE SEQUENCE [LARGE SCALE GENOMIC DNA]</scope>
    <source>
        <strain evidence="17 18">DSM 13275</strain>
    </source>
</reference>
<dbReference type="RefSeq" id="WP_006439702.1">
    <property type="nucleotide sequence ID" value="NZ_DS995356.1"/>
</dbReference>
<dbReference type="PROSITE" id="PS51085">
    <property type="entry name" value="2FE2S_FER_2"/>
    <property type="match status" value="1"/>
</dbReference>
<dbReference type="Pfam" id="PF02256">
    <property type="entry name" value="Fe_hyd_SSU"/>
    <property type="match status" value="1"/>
</dbReference>
<dbReference type="Gene3D" id="3.40.50.1780">
    <property type="match status" value="1"/>
</dbReference>
<dbReference type="InterPro" id="IPR019574">
    <property type="entry name" value="NADH_UbQ_OxRdtase_Gsu_4Fe4S-bd"/>
</dbReference>
<evidence type="ECO:0000256" key="13">
    <source>
        <dbReference type="ARBA" id="ARBA00034078"/>
    </source>
</evidence>
<dbReference type="EC" id="1.12.-.-" evidence="17"/>
<dbReference type="FunFam" id="3.10.20.740:FF:000004">
    <property type="entry name" value="NADH-quinone oxidoreductase"/>
    <property type="match status" value="1"/>
</dbReference>
<dbReference type="PROSITE" id="PS51379">
    <property type="entry name" value="4FE4S_FER_2"/>
    <property type="match status" value="2"/>
</dbReference>
<protein>
    <submittedName>
        <fullName evidence="17">Hydrogenase, Fe-only</fullName>
        <ecNumber evidence="17">1.12.-.-</ecNumber>
    </submittedName>
</protein>
<comment type="cofactor">
    <cofactor evidence="1">
        <name>[4Fe-4S] cluster</name>
        <dbReference type="ChEBI" id="CHEBI:49883"/>
    </cofactor>
</comment>
<dbReference type="InterPro" id="IPR009016">
    <property type="entry name" value="Fe_hydrogenase"/>
</dbReference>
<dbReference type="eggNOG" id="COG4624">
    <property type="taxonomic scope" value="Bacteria"/>
</dbReference>
<keyword evidence="10" id="KW-0411">Iron-sulfur</keyword>
<dbReference type="SUPFAM" id="SSF53920">
    <property type="entry name" value="Fe-only hydrogenase"/>
    <property type="match status" value="1"/>
</dbReference>
<evidence type="ECO:0000256" key="1">
    <source>
        <dbReference type="ARBA" id="ARBA00001966"/>
    </source>
</evidence>
<dbReference type="SMART" id="SM00902">
    <property type="entry name" value="Fe_hyd_SSU"/>
    <property type="match status" value="1"/>
</dbReference>
<dbReference type="SUPFAM" id="SSF54292">
    <property type="entry name" value="2Fe-2S ferredoxin-like"/>
    <property type="match status" value="1"/>
</dbReference>
<dbReference type="SMART" id="SM00929">
    <property type="entry name" value="NADH-G_4Fe-4S_3"/>
    <property type="match status" value="1"/>
</dbReference>
<evidence type="ECO:0000256" key="8">
    <source>
        <dbReference type="ARBA" id="ARBA00022967"/>
    </source>
</evidence>
<dbReference type="InterPro" id="IPR013352">
    <property type="entry name" value="Fe_hydrogenase_subset"/>
</dbReference>
<evidence type="ECO:0000259" key="15">
    <source>
        <dbReference type="PROSITE" id="PS51379"/>
    </source>
</evidence>
<evidence type="ECO:0000256" key="7">
    <source>
        <dbReference type="ARBA" id="ARBA00022737"/>
    </source>
</evidence>
<comment type="caution">
    <text evidence="17">The sequence shown here is derived from an EMBL/GenBank/DDBJ whole genome shotgun (WGS) entry which is preliminary data.</text>
</comment>
<dbReference type="NCBIfam" id="NF040763">
    <property type="entry name" value="FeFe_hydrog_A6"/>
    <property type="match status" value="1"/>
</dbReference>
<keyword evidence="12" id="KW-0472">Membrane</keyword>
<evidence type="ECO:0000313" key="18">
    <source>
        <dbReference type="Proteomes" id="UP000003178"/>
    </source>
</evidence>
<reference evidence="17 18" key="1">
    <citation type="submission" date="2008-09" db="EMBL/GenBank/DDBJ databases">
        <authorList>
            <person name="Fulton L."/>
            <person name="Clifton S."/>
            <person name="Fulton B."/>
            <person name="Xu J."/>
            <person name="Minx P."/>
            <person name="Pepin K.H."/>
            <person name="Johnson M."/>
            <person name="Thiruvilangam P."/>
            <person name="Bhonagiri V."/>
            <person name="Nash W.E."/>
            <person name="Mardis E.R."/>
            <person name="Wilson R.K."/>
        </authorList>
    </citation>
    <scope>NUCLEOTIDE SEQUENCE [LARGE SCALE GENOMIC DNA]</scope>
    <source>
        <strain evidence="17 18">DSM 13275</strain>
    </source>
</reference>
<dbReference type="FunFam" id="3.30.70.20:FF:000035">
    <property type="entry name" value="Iron hydrogenase 1"/>
    <property type="match status" value="1"/>
</dbReference>
<dbReference type="Pfam" id="PF10588">
    <property type="entry name" value="NADH-G_4Fe-4S_3"/>
    <property type="match status" value="1"/>
</dbReference>
<evidence type="ECO:0000259" key="14">
    <source>
        <dbReference type="PROSITE" id="PS51085"/>
    </source>
</evidence>
<dbReference type="HOGENOM" id="CLU_018240_2_1_9"/>
<keyword evidence="5" id="KW-0001">2Fe-2S</keyword>
<evidence type="ECO:0000256" key="10">
    <source>
        <dbReference type="ARBA" id="ARBA00023014"/>
    </source>
</evidence>
<dbReference type="InterPro" id="IPR050340">
    <property type="entry name" value="Cytosolic_Fe-S_CAF"/>
</dbReference>
<dbReference type="InterPro" id="IPR001041">
    <property type="entry name" value="2Fe-2S_ferredoxin-type"/>
</dbReference>
<keyword evidence="8" id="KW-1278">Translocase</keyword>
<dbReference type="InterPro" id="IPR049830">
    <property type="entry name" value="HndD"/>
</dbReference>
<keyword evidence="6" id="KW-0479">Metal-binding</keyword>
<dbReference type="STRING" id="500633.CLOHIR_00790"/>
<dbReference type="PANTHER" id="PTHR11615">
    <property type="entry name" value="NITRATE, FORMATE, IRON DEHYDROGENASE"/>
    <property type="match status" value="1"/>
</dbReference>
<dbReference type="AlphaFoldDB" id="B6FY39"/>
<dbReference type="PROSITE" id="PS00198">
    <property type="entry name" value="4FE4S_FER_1"/>
    <property type="match status" value="1"/>
</dbReference>
<dbReference type="NCBIfam" id="TIGR02512">
    <property type="entry name" value="FeFe_hydrog_A"/>
    <property type="match status" value="1"/>
</dbReference>
<dbReference type="GO" id="GO:0016020">
    <property type="term" value="C:membrane"/>
    <property type="evidence" value="ECO:0007669"/>
    <property type="project" value="UniProtKB-SubCell"/>
</dbReference>
<evidence type="ECO:0000259" key="16">
    <source>
        <dbReference type="PROSITE" id="PS51839"/>
    </source>
</evidence>
<evidence type="ECO:0000256" key="6">
    <source>
        <dbReference type="ARBA" id="ARBA00022723"/>
    </source>
</evidence>
<feature type="domain" description="2Fe-2S ferredoxin-type" evidence="14">
    <location>
        <begin position="1"/>
        <end position="78"/>
    </location>
</feature>
<evidence type="ECO:0000256" key="2">
    <source>
        <dbReference type="ARBA" id="ARBA00004370"/>
    </source>
</evidence>
<dbReference type="Pfam" id="PF13510">
    <property type="entry name" value="Fer2_4"/>
    <property type="match status" value="1"/>
</dbReference>
<dbReference type="GO" id="GO:0005506">
    <property type="term" value="F:iron ion binding"/>
    <property type="evidence" value="ECO:0007669"/>
    <property type="project" value="InterPro"/>
</dbReference>
<dbReference type="InterPro" id="IPR036010">
    <property type="entry name" value="2Fe-2S_ferredoxin-like_sf"/>
</dbReference>
<dbReference type="PROSITE" id="PS51839">
    <property type="entry name" value="4FE4S_HC3"/>
    <property type="match status" value="1"/>
</dbReference>
<sequence length="578" mass="64033">MVRLTIDGIAVEVQEGTKILDAAAQAGIKIPTLCFLKDINEIGACRVCVVEVEGCDQLVAACNNVVEEGMVIHTNSPKVRETRRVNVELILSQHDCRCATCVRSGNCELQTISNDLGIIDLPYNQKFKKKPWNKDFPLIRDSSKCIKCMRCVQVCENVQNTRIWEVGNTGSRTDVVVSLNRKIEESDCALCGQCITHCPVGALRERDDVDKVFDALADPEKITVVQVAPAVRAAWGESLGLEREAATVKRLVAALRKMGFNYIFDTTFSADLTIMEEGSEFVEKLKNKENNKFPMFTSCCPGWVRYMKSHYPDMVDLLSTSKSPQQMFGAITKSYYAELLDVSPDKIYSISIMPCIAKKHECDIPTINDTEADKDVDVVITTREVDRMIRAEHIDVANLEEEEFDMPLGVGTGAGVIFGATGGVMEAALRSAYYLVTGENPDPDAFKEVRGMDGWKESQIEINGTVVKTAVTSGLKNTDKLIQAIRNGEVEYDFVEVMACPGGCSGGGGQPIHLGQTSNRVDNLYKLDKEANLRFSHENPSIVKVYEDYLGAPMSEKAHKLLHTDHESWDMPLSPKFD</sequence>
<comment type="cofactor">
    <cofactor evidence="13">
        <name>[2Fe-2S] cluster</name>
        <dbReference type="ChEBI" id="CHEBI:190135"/>
    </cofactor>
</comment>
<feature type="domain" description="4Fe-4S ferredoxin-type" evidence="15">
    <location>
        <begin position="179"/>
        <end position="208"/>
    </location>
</feature>
<evidence type="ECO:0000256" key="9">
    <source>
        <dbReference type="ARBA" id="ARBA00023004"/>
    </source>
</evidence>
<evidence type="ECO:0000256" key="12">
    <source>
        <dbReference type="ARBA" id="ARBA00023136"/>
    </source>
</evidence>
<dbReference type="CDD" id="cd00207">
    <property type="entry name" value="fer2"/>
    <property type="match status" value="1"/>
</dbReference>
<proteinExistence type="inferred from homology"/>
<feature type="domain" description="4Fe-4S His(Cys)3-ligated-type" evidence="16">
    <location>
        <begin position="78"/>
        <end position="117"/>
    </location>
</feature>
<evidence type="ECO:0000256" key="3">
    <source>
        <dbReference type="ARBA" id="ARBA00005404"/>
    </source>
</evidence>
<evidence type="ECO:0000256" key="5">
    <source>
        <dbReference type="ARBA" id="ARBA00022714"/>
    </source>
</evidence>
<dbReference type="Pfam" id="PF12838">
    <property type="entry name" value="Fer4_7"/>
    <property type="match status" value="1"/>
</dbReference>
<dbReference type="GO" id="GO:0051537">
    <property type="term" value="F:2 iron, 2 sulfur cluster binding"/>
    <property type="evidence" value="ECO:0007669"/>
    <property type="project" value="UniProtKB-KW"/>
</dbReference>
<keyword evidence="17" id="KW-0560">Oxidoreductase</keyword>
<dbReference type="InterPro" id="IPR017900">
    <property type="entry name" value="4Fe4S_Fe_S_CS"/>
</dbReference>
<dbReference type="InterPro" id="IPR036991">
    <property type="entry name" value="Fe_hydrogenase_ssu_sf"/>
</dbReference>
<dbReference type="Gene3D" id="3.10.20.740">
    <property type="match status" value="1"/>
</dbReference>
<dbReference type="eggNOG" id="COG3383">
    <property type="taxonomic scope" value="Bacteria"/>
</dbReference>
<feature type="domain" description="4Fe-4S ferredoxin-type" evidence="15">
    <location>
        <begin position="136"/>
        <end position="166"/>
    </location>
</feature>
<dbReference type="Gene3D" id="3.30.70.20">
    <property type="match status" value="1"/>
</dbReference>